<evidence type="ECO:0000313" key="7">
    <source>
        <dbReference type="Proteomes" id="UP000239181"/>
    </source>
</evidence>
<evidence type="ECO:0000256" key="1">
    <source>
        <dbReference type="ARBA" id="ARBA00004418"/>
    </source>
</evidence>
<name>A0A2S9I8M9_9GAMM</name>
<feature type="signal peptide" evidence="4">
    <location>
        <begin position="1"/>
        <end position="23"/>
    </location>
</feature>
<dbReference type="RefSeq" id="WP_105594020.1">
    <property type="nucleotide sequence ID" value="NZ_JAFBFW010000011.1"/>
</dbReference>
<dbReference type="GO" id="GO:0043190">
    <property type="term" value="C:ATP-binding cassette (ABC) transporter complex"/>
    <property type="evidence" value="ECO:0007669"/>
    <property type="project" value="InterPro"/>
</dbReference>
<dbReference type="SUPFAM" id="SSF53850">
    <property type="entry name" value="Periplasmic binding protein-like II"/>
    <property type="match status" value="1"/>
</dbReference>
<dbReference type="InterPro" id="IPR010068">
    <property type="entry name" value="Peri-bd_TauA"/>
</dbReference>
<evidence type="ECO:0000313" key="6">
    <source>
        <dbReference type="EMBL" id="PRD14084.1"/>
    </source>
</evidence>
<dbReference type="AlphaFoldDB" id="A0A2S9I8M9"/>
<dbReference type="NCBIfam" id="TIGR01729">
    <property type="entry name" value="taurine_ABC_bnd"/>
    <property type="match status" value="1"/>
</dbReference>
<sequence>MAGKFTVSILAAALGLAALNAQAVDVTVAYQTSAEPAKVAQADDTFAKESGAKVDWRKFDSGASVVRALASGDVQIGNLGSSPLAVAASQGVPIEVFLLASQLGNSEALVVKKNIKDPKDLIGKRIAVPFISTTHYSLLASLKHWGIKPGQVQIINLQPPAIIAAWQRGDIDGAYVWSPAVNQLEKDGTVLTDSSQVGKWGSPTLDVWVVRKDFAEKHPEVVTAFARSALAPQKAYIDNPEAWLKQDDNLSKLSRLSGVPTEDVPVLVKGNTYLTAQQQVQELNGPVNKAIVDTANFLKEQGKVPQVASDYSSFVTDRFVKPLTQ</sequence>
<dbReference type="EMBL" id="PDET01000013">
    <property type="protein sequence ID" value="PRD14084.1"/>
    <property type="molecule type" value="Genomic_DNA"/>
</dbReference>
<dbReference type="PANTHER" id="PTHR30024">
    <property type="entry name" value="ALIPHATIC SULFONATES-BINDING PROTEIN-RELATED"/>
    <property type="match status" value="1"/>
</dbReference>
<accession>A0A2S9I8M9</accession>
<comment type="caution">
    <text evidence="6">The sequence shown here is derived from an EMBL/GenBank/DDBJ whole genome shotgun (WGS) entry which is preliminary data.</text>
</comment>
<feature type="chain" id="PRO_5015710518" evidence="4">
    <location>
        <begin position="24"/>
        <end position="325"/>
    </location>
</feature>
<dbReference type="GO" id="GO:0042597">
    <property type="term" value="C:periplasmic space"/>
    <property type="evidence" value="ECO:0007669"/>
    <property type="project" value="UniProtKB-SubCell"/>
</dbReference>
<protein>
    <submittedName>
        <fullName evidence="6">Taurine ABC transporter substrate-binding protein</fullName>
    </submittedName>
</protein>
<dbReference type="Pfam" id="PF04069">
    <property type="entry name" value="OpuAC"/>
    <property type="match status" value="1"/>
</dbReference>
<evidence type="ECO:0000256" key="2">
    <source>
        <dbReference type="ARBA" id="ARBA00010742"/>
    </source>
</evidence>
<organism evidence="6 7">
    <name type="scientific">Pantoea coffeiphila</name>
    <dbReference type="NCBI Taxonomy" id="1465635"/>
    <lineage>
        <taxon>Bacteria</taxon>
        <taxon>Pseudomonadati</taxon>
        <taxon>Pseudomonadota</taxon>
        <taxon>Gammaproteobacteria</taxon>
        <taxon>Enterobacterales</taxon>
        <taxon>Erwiniaceae</taxon>
        <taxon>Pantoea</taxon>
    </lineage>
</organism>
<dbReference type="InterPro" id="IPR001638">
    <property type="entry name" value="Solute-binding_3/MltF_N"/>
</dbReference>
<reference evidence="6 7" key="1">
    <citation type="submission" date="2017-10" db="EMBL/GenBank/DDBJ databases">
        <title>Draft genome of two endophytic bacteria isolated from 'guarana' Paullinia cupana (Mart.) Ducke.</title>
        <authorList>
            <person name="Siqueira K.A."/>
            <person name="Liotti R.G."/>
            <person name="Mendes T.A."/>
            <person name="Soares M.A."/>
        </authorList>
    </citation>
    <scope>NUCLEOTIDE SEQUENCE [LARGE SCALE GENOMIC DNA]</scope>
    <source>
        <strain evidence="6 7">342</strain>
    </source>
</reference>
<dbReference type="Proteomes" id="UP000239181">
    <property type="component" value="Unassembled WGS sequence"/>
</dbReference>
<keyword evidence="7" id="KW-1185">Reference proteome</keyword>
<dbReference type="SMART" id="SM00062">
    <property type="entry name" value="PBPb"/>
    <property type="match status" value="1"/>
</dbReference>
<dbReference type="GO" id="GO:0042918">
    <property type="term" value="P:alkanesulfonate transmembrane transport"/>
    <property type="evidence" value="ECO:0007669"/>
    <property type="project" value="TreeGrafter"/>
</dbReference>
<dbReference type="GO" id="GO:0022857">
    <property type="term" value="F:transmembrane transporter activity"/>
    <property type="evidence" value="ECO:0007669"/>
    <property type="project" value="InterPro"/>
</dbReference>
<evidence type="ECO:0000256" key="4">
    <source>
        <dbReference type="SAM" id="SignalP"/>
    </source>
</evidence>
<dbReference type="OrthoDB" id="286202at2"/>
<dbReference type="NCBIfam" id="NF008553">
    <property type="entry name" value="PRK11480.1"/>
    <property type="match status" value="1"/>
</dbReference>
<evidence type="ECO:0000259" key="5">
    <source>
        <dbReference type="SMART" id="SM00062"/>
    </source>
</evidence>
<gene>
    <name evidence="6" type="ORF">CQW29_17485</name>
</gene>
<comment type="similarity">
    <text evidence="2">Belongs to the bacterial solute-binding protein SsuA/TauA family.</text>
</comment>
<dbReference type="Gene3D" id="3.40.190.10">
    <property type="entry name" value="Periplasmic binding protein-like II"/>
    <property type="match status" value="2"/>
</dbReference>
<keyword evidence="3 4" id="KW-0732">Signal</keyword>
<comment type="subcellular location">
    <subcellularLocation>
        <location evidence="1">Periplasm</location>
    </subcellularLocation>
</comment>
<feature type="domain" description="Solute-binding protein family 3/N-terminal" evidence="5">
    <location>
        <begin position="25"/>
        <end position="240"/>
    </location>
</feature>
<dbReference type="PANTHER" id="PTHR30024:SF47">
    <property type="entry name" value="TAURINE-BINDING PERIPLASMIC PROTEIN"/>
    <property type="match status" value="1"/>
</dbReference>
<dbReference type="CDD" id="cd13560">
    <property type="entry name" value="PBP2_taurine"/>
    <property type="match status" value="1"/>
</dbReference>
<proteinExistence type="inferred from homology"/>
<dbReference type="InterPro" id="IPR007210">
    <property type="entry name" value="ABC_Gly_betaine_transp_sub-bd"/>
</dbReference>
<evidence type="ECO:0000256" key="3">
    <source>
        <dbReference type="ARBA" id="ARBA00022729"/>
    </source>
</evidence>